<dbReference type="GeneID" id="48947602"/>
<dbReference type="AlphaFoldDB" id="A0A3A5LGV7"/>
<reference evidence="1 2" key="1">
    <citation type="submission" date="2018-09" db="EMBL/GenBank/DDBJ databases">
        <title>Draft genome sequences of Legionella taurinensis isolated from water samples.</title>
        <authorList>
            <person name="Chakeri A."/>
            <person name="Allerberger F."/>
            <person name="Kundi M."/>
            <person name="Ruppitsch W."/>
            <person name="Schmid D."/>
        </authorList>
    </citation>
    <scope>NUCLEOTIDE SEQUENCE [LARGE SCALE GENOMIC DNA]</scope>
    <source>
        <strain evidence="1 2">4570-18-6</strain>
    </source>
</reference>
<dbReference type="EMBL" id="QZWB01000009">
    <property type="protein sequence ID" value="RJT46198.1"/>
    <property type="molecule type" value="Genomic_DNA"/>
</dbReference>
<accession>A0A3A5LGV7</accession>
<evidence type="ECO:0000313" key="1">
    <source>
        <dbReference type="EMBL" id="RJT46198.1"/>
    </source>
</evidence>
<protein>
    <submittedName>
        <fullName evidence="1">Uncharacterized protein</fullName>
    </submittedName>
</protein>
<evidence type="ECO:0000313" key="2">
    <source>
        <dbReference type="Proteomes" id="UP000270757"/>
    </source>
</evidence>
<comment type="caution">
    <text evidence="1">The sequence shown here is derived from an EMBL/GenBank/DDBJ whole genome shotgun (WGS) entry which is preliminary data.</text>
</comment>
<dbReference type="Proteomes" id="UP000270757">
    <property type="component" value="Unassembled WGS sequence"/>
</dbReference>
<dbReference type="RefSeq" id="WP_115300784.1">
    <property type="nucleotide sequence ID" value="NZ_CAAAIR010000007.1"/>
</dbReference>
<name>A0A3A5LGV7_9GAMM</name>
<gene>
    <name evidence="1" type="ORF">D6J04_09095</name>
</gene>
<proteinExistence type="predicted"/>
<sequence>MQSMELLILKEINSNGMGICLRPKVHPVITVSLTKEIRQLQDSIAEKYYQSPWEGYFYLVWYLDNSMKTPWVGFDFKFIADAFKNHHESEAETYIDRIFDIIFLNYIGMGLPLINCSILNKDVTSLSREFFLLNAISFVHCKQKTQTPFIPVSIGQEFKHLTFKETIYQNNHCFYFDSLRFGTMRRIIQSIDRKPLTDDDIKTIKQEFEEVKKKTITRIYDIARHRRALFSWLANRQAAAGTSILSQAFSLD</sequence>
<organism evidence="1 2">
    <name type="scientific">Legionella taurinensis</name>
    <dbReference type="NCBI Taxonomy" id="70611"/>
    <lineage>
        <taxon>Bacteria</taxon>
        <taxon>Pseudomonadati</taxon>
        <taxon>Pseudomonadota</taxon>
        <taxon>Gammaproteobacteria</taxon>
        <taxon>Legionellales</taxon>
        <taxon>Legionellaceae</taxon>
        <taxon>Legionella</taxon>
    </lineage>
</organism>